<keyword evidence="1" id="KW-0805">Transcription regulation</keyword>
<dbReference type="SMART" id="SM00342">
    <property type="entry name" value="HTH_ARAC"/>
    <property type="match status" value="1"/>
</dbReference>
<evidence type="ECO:0000313" key="8">
    <source>
        <dbReference type="Proteomes" id="UP000279972"/>
    </source>
</evidence>
<dbReference type="KEGG" id="clac:EG342_12355"/>
<proteinExistence type="predicted"/>
<keyword evidence="3" id="KW-0804">Transcription</keyword>
<dbReference type="PANTHER" id="PTHR43280:SF32">
    <property type="entry name" value="TRANSCRIPTIONAL REGULATORY PROTEIN"/>
    <property type="match status" value="1"/>
</dbReference>
<gene>
    <name evidence="6" type="ORF">C1637_20800</name>
    <name evidence="5" type="ORF">EG342_12355</name>
</gene>
<dbReference type="EMBL" id="CP033924">
    <property type="protein sequence ID" value="AZA82623.1"/>
    <property type="molecule type" value="Genomic_DNA"/>
</dbReference>
<protein>
    <submittedName>
        <fullName evidence="5">AraC family transcriptional regulator</fullName>
    </submittedName>
</protein>
<keyword evidence="2" id="KW-0238">DNA-binding</keyword>
<evidence type="ECO:0000256" key="1">
    <source>
        <dbReference type="ARBA" id="ARBA00023015"/>
    </source>
</evidence>
<dbReference type="Pfam" id="PF12833">
    <property type="entry name" value="HTH_18"/>
    <property type="match status" value="1"/>
</dbReference>
<dbReference type="InterPro" id="IPR018060">
    <property type="entry name" value="HTH_AraC"/>
</dbReference>
<dbReference type="RefSeq" id="WP_103293576.1">
    <property type="nucleotide sequence ID" value="NZ_CP033924.1"/>
</dbReference>
<dbReference type="EMBL" id="PPEH01000010">
    <property type="protein sequence ID" value="PNW11855.1"/>
    <property type="molecule type" value="Genomic_DNA"/>
</dbReference>
<evidence type="ECO:0000313" key="6">
    <source>
        <dbReference type="EMBL" id="PNW11855.1"/>
    </source>
</evidence>
<dbReference type="GO" id="GO:0003700">
    <property type="term" value="F:DNA-binding transcription factor activity"/>
    <property type="evidence" value="ECO:0007669"/>
    <property type="project" value="InterPro"/>
</dbReference>
<evidence type="ECO:0000313" key="7">
    <source>
        <dbReference type="Proteomes" id="UP000236262"/>
    </source>
</evidence>
<dbReference type="PANTHER" id="PTHR43280">
    <property type="entry name" value="ARAC-FAMILY TRANSCRIPTIONAL REGULATOR"/>
    <property type="match status" value="1"/>
</dbReference>
<evidence type="ECO:0000256" key="2">
    <source>
        <dbReference type="ARBA" id="ARBA00023125"/>
    </source>
</evidence>
<sequence length="281" mass="33015">MQTFKYLQETLQSSSEVLYFKTIGNTHQYYDFITYDYFILMLFEKGNGLNVMDEVSYKINPFQMHLYFPEQTLFYQLSPDAIVHEIHISNELFRLVSQHLKHSFAYYKKNPVINLTPEVFSKIVKECIGIRDELSMELGIQQIIKYRLHIISMMISREIYDHLPGNDGQPPLLLKKFLKLVILHHKENRSVTFYSEQLGITSNYLTILCRKYYSSTATAVINGEVIQGIKSYLANTRIPIKEIALEYSFYEMSTFSSFFKKHTGMPPSGYREKHFVSRTLI</sequence>
<evidence type="ECO:0000256" key="3">
    <source>
        <dbReference type="ARBA" id="ARBA00023163"/>
    </source>
</evidence>
<dbReference type="GO" id="GO:0043565">
    <property type="term" value="F:sequence-specific DNA binding"/>
    <property type="evidence" value="ECO:0007669"/>
    <property type="project" value="InterPro"/>
</dbReference>
<dbReference type="AlphaFoldDB" id="A0A3G6RLR5"/>
<dbReference type="Proteomes" id="UP000236262">
    <property type="component" value="Unassembled WGS sequence"/>
</dbReference>
<dbReference type="Proteomes" id="UP000279972">
    <property type="component" value="Chromosome"/>
</dbReference>
<dbReference type="OrthoDB" id="636258at2"/>
<organism evidence="6 7">
    <name type="scientific">Chryseobacterium lactis</name>
    <dbReference type="NCBI Taxonomy" id="1241981"/>
    <lineage>
        <taxon>Bacteria</taxon>
        <taxon>Pseudomonadati</taxon>
        <taxon>Bacteroidota</taxon>
        <taxon>Flavobacteriia</taxon>
        <taxon>Flavobacteriales</taxon>
        <taxon>Weeksellaceae</taxon>
        <taxon>Chryseobacterium group</taxon>
        <taxon>Chryseobacterium</taxon>
    </lineage>
</organism>
<evidence type="ECO:0000259" key="4">
    <source>
        <dbReference type="PROSITE" id="PS01124"/>
    </source>
</evidence>
<accession>A0A3G6RLR5</accession>
<reference evidence="6 7" key="1">
    <citation type="submission" date="2018-01" db="EMBL/GenBank/DDBJ databases">
        <title>Draft genome sequences of Chryseobacterium lactis NCTC11390, Chryseobacterium oncorhynchi 701B-08, and Chryseobacterium viscerum 687B-08.</title>
        <authorList>
            <person name="Jeong J.-J."/>
            <person name="Lee Y.J."/>
            <person name="Park B."/>
            <person name="Choi I.-G."/>
            <person name="Kim K.D."/>
        </authorList>
    </citation>
    <scope>NUCLEOTIDE SEQUENCE [LARGE SCALE GENOMIC DNA]</scope>
    <source>
        <strain evidence="6 7">NCTC11390</strain>
    </source>
</reference>
<keyword evidence="8" id="KW-1185">Reference proteome</keyword>
<dbReference type="Gene3D" id="1.10.10.60">
    <property type="entry name" value="Homeodomain-like"/>
    <property type="match status" value="1"/>
</dbReference>
<evidence type="ECO:0000313" key="5">
    <source>
        <dbReference type="EMBL" id="AZA82623.1"/>
    </source>
</evidence>
<feature type="domain" description="HTH araC/xylS-type" evidence="4">
    <location>
        <begin position="175"/>
        <end position="273"/>
    </location>
</feature>
<name>A0A3G6RLR5_CHRLC</name>
<dbReference type="SUPFAM" id="SSF46689">
    <property type="entry name" value="Homeodomain-like"/>
    <property type="match status" value="1"/>
</dbReference>
<dbReference type="InterPro" id="IPR009057">
    <property type="entry name" value="Homeodomain-like_sf"/>
</dbReference>
<reference evidence="5 8" key="2">
    <citation type="submission" date="2018-11" db="EMBL/GenBank/DDBJ databases">
        <title>Proposal to divide the Flavobacteriaceae and reorganize its genera based on Amino Acid Identity values calculated from whole genome sequences.</title>
        <authorList>
            <person name="Nicholson A.C."/>
            <person name="Gulvik C.A."/>
            <person name="Whitney A.M."/>
            <person name="Humrighouse B.W."/>
            <person name="Bell M."/>
            <person name="Holmes B."/>
            <person name="Steigerwalt A.G."/>
            <person name="Villarma A."/>
            <person name="Sheth M."/>
            <person name="Batra D."/>
            <person name="Pryor J."/>
            <person name="Bernardet J.-F."/>
            <person name="Hugo C."/>
            <person name="Kampfer P."/>
            <person name="Newman J."/>
            <person name="McQuiston J.R."/>
        </authorList>
    </citation>
    <scope>NUCLEOTIDE SEQUENCE [LARGE SCALE GENOMIC DNA]</scope>
    <source>
        <strain evidence="5 8">KC_1864</strain>
    </source>
</reference>
<dbReference type="PROSITE" id="PS01124">
    <property type="entry name" value="HTH_ARAC_FAMILY_2"/>
    <property type="match status" value="1"/>
</dbReference>